<name>A5CA33_VITVI</name>
<dbReference type="AlphaFoldDB" id="A5CA33"/>
<reference evidence="1" key="1">
    <citation type="journal article" date="2007" name="PLoS ONE">
        <title>The first genome sequence of an elite grapevine cultivar (Pinot noir Vitis vinifera L.): coping with a highly heterozygous genome.</title>
        <authorList>
            <person name="Velasco R."/>
            <person name="Zharkikh A."/>
            <person name="Troggio M."/>
            <person name="Cartwright D.A."/>
            <person name="Cestaro A."/>
            <person name="Pruss D."/>
            <person name="Pindo M."/>
            <person name="FitzGerald L.M."/>
            <person name="Vezzulli S."/>
            <person name="Reid J."/>
            <person name="Malacarne G."/>
            <person name="Iliev D."/>
            <person name="Coppola G."/>
            <person name="Wardell B."/>
            <person name="Micheletti D."/>
            <person name="Macalma T."/>
            <person name="Facci M."/>
            <person name="Mitchell J.T."/>
            <person name="Perazzolli M."/>
            <person name="Eldredge G."/>
            <person name="Gatto P."/>
            <person name="Oyzerski R."/>
            <person name="Moretto M."/>
            <person name="Gutin N."/>
            <person name="Stefanini M."/>
            <person name="Chen Y."/>
            <person name="Segala C."/>
            <person name="Davenport C."/>
            <person name="Dematte L."/>
            <person name="Mraz A."/>
            <person name="Battilana J."/>
            <person name="Stormo K."/>
            <person name="Costa F."/>
            <person name="Tao Q."/>
            <person name="Si-Ammour A."/>
            <person name="Harkins T."/>
            <person name="Lackey A."/>
            <person name="Perbost C."/>
            <person name="Taillon B."/>
            <person name="Stella A."/>
            <person name="Solovyev V."/>
            <person name="Fawcett J.A."/>
            <person name="Sterck L."/>
            <person name="Vandepoele K."/>
            <person name="Grando S.M."/>
            <person name="Toppo S."/>
            <person name="Moser C."/>
            <person name="Lanchbury J."/>
            <person name="Bogden R."/>
            <person name="Skolnick M."/>
            <person name="Sgaramella V."/>
            <person name="Bhatnagar S.K."/>
            <person name="Fontana P."/>
            <person name="Gutin A."/>
            <person name="Van de Peer Y."/>
            <person name="Salamini F."/>
            <person name="Viola R."/>
        </authorList>
    </citation>
    <scope>NUCLEOTIDE SEQUENCE</scope>
</reference>
<accession>A5CA33</accession>
<organism evidence="1">
    <name type="scientific">Vitis vinifera</name>
    <name type="common">Grape</name>
    <dbReference type="NCBI Taxonomy" id="29760"/>
    <lineage>
        <taxon>Eukaryota</taxon>
        <taxon>Viridiplantae</taxon>
        <taxon>Streptophyta</taxon>
        <taxon>Embryophyta</taxon>
        <taxon>Tracheophyta</taxon>
        <taxon>Spermatophyta</taxon>
        <taxon>Magnoliopsida</taxon>
        <taxon>eudicotyledons</taxon>
        <taxon>Gunneridae</taxon>
        <taxon>Pentapetalae</taxon>
        <taxon>rosids</taxon>
        <taxon>Vitales</taxon>
        <taxon>Vitaceae</taxon>
        <taxon>Viteae</taxon>
        <taxon>Vitis</taxon>
    </lineage>
</organism>
<gene>
    <name evidence="1" type="ORF">VITISV_021092</name>
</gene>
<sequence length="104" mass="11486">MGSFASRHTIGGQRNVGCGSAHSTRMSHIRNSAAPPFHLDVRTAHPEFCTAIPPGCITSGILLRRHFTRMFRIRILTPDGRGGRFNFSGQTYPDPLIALIRRVS</sequence>
<protein>
    <submittedName>
        <fullName evidence="1">Uncharacterized protein</fullName>
    </submittedName>
</protein>
<evidence type="ECO:0000313" key="1">
    <source>
        <dbReference type="EMBL" id="CAN84137.1"/>
    </source>
</evidence>
<dbReference type="EMBL" id="AM487678">
    <property type="protein sequence ID" value="CAN84137.1"/>
    <property type="molecule type" value="Genomic_DNA"/>
</dbReference>
<proteinExistence type="predicted"/>